<dbReference type="Proteomes" id="UP000036681">
    <property type="component" value="Unplaced"/>
</dbReference>
<sequence>MKKLFVEARVERLKARAFRTPVPVLSSDEVSAVQSVLSNSRSLIDSTGPLFDVAQSNKIPAGHITSAVTSTTKGPRSKTDGAGRIGSSHERQVAEISRSEKLQLLRDLSTLPQDRTSQLVDIITTNESIPCLGSNEELEFDFEKLKSTTLRKVQIFVASCLADGQYI</sequence>
<dbReference type="PROSITE" id="PS51525">
    <property type="entry name" value="NET"/>
    <property type="match status" value="1"/>
</dbReference>
<name>A0A0M3HYV9_ASCLU</name>
<feature type="domain" description="NET" evidence="2">
    <location>
        <begin position="86"/>
        <end position="167"/>
    </location>
</feature>
<evidence type="ECO:0000313" key="4">
    <source>
        <dbReference type="WBParaSite" id="ALUE_0000877901-mRNA-1"/>
    </source>
</evidence>
<organism evidence="3 4">
    <name type="scientific">Ascaris lumbricoides</name>
    <name type="common">Giant roundworm</name>
    <dbReference type="NCBI Taxonomy" id="6252"/>
    <lineage>
        <taxon>Eukaryota</taxon>
        <taxon>Metazoa</taxon>
        <taxon>Ecdysozoa</taxon>
        <taxon>Nematoda</taxon>
        <taxon>Chromadorea</taxon>
        <taxon>Rhabditida</taxon>
        <taxon>Spirurina</taxon>
        <taxon>Ascaridomorpha</taxon>
        <taxon>Ascaridoidea</taxon>
        <taxon>Ascarididae</taxon>
        <taxon>Ascaris</taxon>
    </lineage>
</organism>
<dbReference type="Gene3D" id="1.20.1270.220">
    <property type="match status" value="1"/>
</dbReference>
<evidence type="ECO:0000259" key="2">
    <source>
        <dbReference type="PROSITE" id="PS51525"/>
    </source>
</evidence>
<evidence type="ECO:0000256" key="1">
    <source>
        <dbReference type="SAM" id="MobiDB-lite"/>
    </source>
</evidence>
<keyword evidence="3" id="KW-1185">Reference proteome</keyword>
<dbReference type="AlphaFoldDB" id="A0A0M3HYV9"/>
<dbReference type="WBParaSite" id="ALUE_0000877901-mRNA-1">
    <property type="protein sequence ID" value="ALUE_0000877901-mRNA-1"/>
    <property type="gene ID" value="ALUE_0000877901"/>
</dbReference>
<dbReference type="Pfam" id="PF17035">
    <property type="entry name" value="BET"/>
    <property type="match status" value="1"/>
</dbReference>
<feature type="compositionally biased region" description="Basic and acidic residues" evidence="1">
    <location>
        <begin position="77"/>
        <end position="87"/>
    </location>
</feature>
<proteinExistence type="predicted"/>
<feature type="region of interest" description="Disordered" evidence="1">
    <location>
        <begin position="68"/>
        <end position="87"/>
    </location>
</feature>
<protein>
    <submittedName>
        <fullName evidence="4">NET domain-containing protein</fullName>
    </submittedName>
</protein>
<dbReference type="InterPro" id="IPR038336">
    <property type="entry name" value="NET_sf"/>
</dbReference>
<accession>A0A0M3HYV9</accession>
<evidence type="ECO:0000313" key="3">
    <source>
        <dbReference type="Proteomes" id="UP000036681"/>
    </source>
</evidence>
<reference evidence="4" key="1">
    <citation type="submission" date="2017-02" db="UniProtKB">
        <authorList>
            <consortium name="WormBaseParasite"/>
        </authorList>
    </citation>
    <scope>IDENTIFICATION</scope>
</reference>
<dbReference type="InterPro" id="IPR027353">
    <property type="entry name" value="NET_dom"/>
</dbReference>